<organism evidence="3 4">
    <name type="scientific">Rubrivirga marina</name>
    <dbReference type="NCBI Taxonomy" id="1196024"/>
    <lineage>
        <taxon>Bacteria</taxon>
        <taxon>Pseudomonadati</taxon>
        <taxon>Rhodothermota</taxon>
        <taxon>Rhodothermia</taxon>
        <taxon>Rhodothermales</taxon>
        <taxon>Rubricoccaceae</taxon>
        <taxon>Rubrivirga</taxon>
    </lineage>
</organism>
<dbReference type="RefSeq" id="WP_095509517.1">
    <property type="nucleotide sequence ID" value="NZ_MQWD01000001.1"/>
</dbReference>
<dbReference type="EMBL" id="MQWD01000001">
    <property type="protein sequence ID" value="PAP75874.1"/>
    <property type="molecule type" value="Genomic_DNA"/>
</dbReference>
<dbReference type="SUPFAM" id="SSF56935">
    <property type="entry name" value="Porins"/>
    <property type="match status" value="1"/>
</dbReference>
<dbReference type="Pfam" id="PF19572">
    <property type="entry name" value="PorV"/>
    <property type="match status" value="1"/>
</dbReference>
<evidence type="ECO:0000313" key="4">
    <source>
        <dbReference type="Proteomes" id="UP000216339"/>
    </source>
</evidence>
<evidence type="ECO:0000259" key="2">
    <source>
        <dbReference type="Pfam" id="PF19572"/>
    </source>
</evidence>
<dbReference type="Proteomes" id="UP000216339">
    <property type="component" value="Unassembled WGS sequence"/>
</dbReference>
<reference evidence="3 4" key="1">
    <citation type="submission" date="2016-11" db="EMBL/GenBank/DDBJ databases">
        <title>Study of marine rhodopsin-containing bacteria.</title>
        <authorList>
            <person name="Yoshizawa S."/>
            <person name="Kumagai Y."/>
            <person name="Kogure K."/>
        </authorList>
    </citation>
    <scope>NUCLEOTIDE SEQUENCE [LARGE SCALE GENOMIC DNA]</scope>
    <source>
        <strain evidence="3 4">SAORIC-28</strain>
    </source>
</reference>
<dbReference type="OrthoDB" id="9809898at2"/>
<feature type="chain" id="PRO_5012605666" description="Type IX secretion system protein PorV domain-containing protein" evidence="1">
    <location>
        <begin position="26"/>
        <end position="337"/>
    </location>
</feature>
<sequence length="337" mass="35530">MTAPRSLLRLVALAALVAASGPAHAQKVGTTSFQFLKVMPTARATAMGDAYGSLAQGAEALFWNPAGVAHTTGHALTATHIPYLVDTRISSAGYATSLGGFGQVGIQLQAVDYGDIAETRTDQLGFNADGTYNPGLTGSSYSPSAFAAGVTYARSLTDRFSTGITAKYVRESLYDGAFAGGVNTAAGAVLFDFGIQYQTGFRSLDIAMAVQNFGPEVAFVEERFAAPLTFRLGATGDLVGPNGMVRQDPQNRLTVAYDLHQPNDYDQQMHVGLEYSFAEVVSLRSGYKMNYDTEGLTFGAGLNADLSGARLGVDYSYGSMGDFLGSVHRLTVGATIR</sequence>
<gene>
    <name evidence="3" type="ORF">BSZ37_05175</name>
</gene>
<keyword evidence="1" id="KW-0732">Signal</keyword>
<keyword evidence="4" id="KW-1185">Reference proteome</keyword>
<dbReference type="NCBIfam" id="NF033709">
    <property type="entry name" value="PorV_fam"/>
    <property type="match status" value="1"/>
</dbReference>
<evidence type="ECO:0000313" key="3">
    <source>
        <dbReference type="EMBL" id="PAP75874.1"/>
    </source>
</evidence>
<dbReference type="Gene3D" id="2.40.160.60">
    <property type="entry name" value="Outer membrane protein transport protein (OMPP1/FadL/TodX)"/>
    <property type="match status" value="1"/>
</dbReference>
<name>A0A271IYJ5_9BACT</name>
<comment type="caution">
    <text evidence="3">The sequence shown here is derived from an EMBL/GenBank/DDBJ whole genome shotgun (WGS) entry which is preliminary data.</text>
</comment>
<dbReference type="InterPro" id="IPR045741">
    <property type="entry name" value="PorV"/>
</dbReference>
<feature type="domain" description="Type IX secretion system protein PorV" evidence="2">
    <location>
        <begin position="24"/>
        <end position="239"/>
    </location>
</feature>
<proteinExistence type="predicted"/>
<feature type="signal peptide" evidence="1">
    <location>
        <begin position="1"/>
        <end position="25"/>
    </location>
</feature>
<evidence type="ECO:0000256" key="1">
    <source>
        <dbReference type="SAM" id="SignalP"/>
    </source>
</evidence>
<accession>A0A271IYJ5</accession>
<dbReference type="AlphaFoldDB" id="A0A271IYJ5"/>
<protein>
    <recommendedName>
        <fullName evidence="2">Type IX secretion system protein PorV domain-containing protein</fullName>
    </recommendedName>
</protein>